<feature type="transmembrane region" description="Helical" evidence="6">
    <location>
        <begin position="118"/>
        <end position="139"/>
    </location>
</feature>
<feature type="transmembrane region" description="Helical" evidence="6">
    <location>
        <begin position="92"/>
        <end position="112"/>
    </location>
</feature>
<dbReference type="Pfam" id="PF07690">
    <property type="entry name" value="MFS_1"/>
    <property type="match status" value="1"/>
</dbReference>
<evidence type="ECO:0000256" key="6">
    <source>
        <dbReference type="SAM" id="Phobius"/>
    </source>
</evidence>
<keyword evidence="2 6" id="KW-0812">Transmembrane</keyword>
<dbReference type="GO" id="GO:0022857">
    <property type="term" value="F:transmembrane transporter activity"/>
    <property type="evidence" value="ECO:0007669"/>
    <property type="project" value="InterPro"/>
</dbReference>
<dbReference type="GO" id="GO:0005886">
    <property type="term" value="C:plasma membrane"/>
    <property type="evidence" value="ECO:0007669"/>
    <property type="project" value="UniProtKB-SubCell"/>
</dbReference>
<feature type="domain" description="Major facilitator superfamily (MFS) profile" evidence="7">
    <location>
        <begin position="25"/>
        <end position="415"/>
    </location>
</feature>
<accession>A0AAU8EKS3</accession>
<dbReference type="SUPFAM" id="SSF103473">
    <property type="entry name" value="MFS general substrate transporter"/>
    <property type="match status" value="1"/>
</dbReference>
<feature type="transmembrane region" description="Helical" evidence="6">
    <location>
        <begin position="397"/>
        <end position="414"/>
    </location>
</feature>
<feature type="transmembrane region" description="Helical" evidence="6">
    <location>
        <begin position="58"/>
        <end position="80"/>
    </location>
</feature>
<evidence type="ECO:0000256" key="2">
    <source>
        <dbReference type="ARBA" id="ARBA00022692"/>
    </source>
</evidence>
<name>A0AAU8EKS3_9MICC</name>
<evidence type="ECO:0000259" key="7">
    <source>
        <dbReference type="PROSITE" id="PS50850"/>
    </source>
</evidence>
<evidence type="ECO:0000256" key="5">
    <source>
        <dbReference type="SAM" id="MobiDB-lite"/>
    </source>
</evidence>
<keyword evidence="4 6" id="KW-0472">Membrane</keyword>
<organism evidence="8">
    <name type="scientific">Arthrobacter sp. K5</name>
    <dbReference type="NCBI Taxonomy" id="2839623"/>
    <lineage>
        <taxon>Bacteria</taxon>
        <taxon>Bacillati</taxon>
        <taxon>Actinomycetota</taxon>
        <taxon>Actinomycetes</taxon>
        <taxon>Micrococcales</taxon>
        <taxon>Micrococcaceae</taxon>
        <taxon>Arthrobacter</taxon>
    </lineage>
</organism>
<feature type="transmembrane region" description="Helical" evidence="6">
    <location>
        <begin position="304"/>
        <end position="324"/>
    </location>
</feature>
<feature type="transmembrane region" description="Helical" evidence="6">
    <location>
        <begin position="151"/>
        <end position="170"/>
    </location>
</feature>
<dbReference type="EMBL" id="CP159279">
    <property type="protein sequence ID" value="XCH10000.1"/>
    <property type="molecule type" value="Genomic_DNA"/>
</dbReference>
<dbReference type="AlphaFoldDB" id="A0AAU8EKS3"/>
<feature type="transmembrane region" description="Helical" evidence="6">
    <location>
        <begin position="28"/>
        <end position="52"/>
    </location>
</feature>
<feature type="region of interest" description="Disordered" evidence="5">
    <location>
        <begin position="1"/>
        <end position="20"/>
    </location>
</feature>
<dbReference type="PANTHER" id="PTHR23534:SF1">
    <property type="entry name" value="MAJOR FACILITATOR SUPERFAMILY PROTEIN"/>
    <property type="match status" value="1"/>
</dbReference>
<comment type="subcellular location">
    <subcellularLocation>
        <location evidence="1">Cell membrane</location>
        <topology evidence="1">Multi-pass membrane protein</topology>
    </subcellularLocation>
</comment>
<dbReference type="InterPro" id="IPR036259">
    <property type="entry name" value="MFS_trans_sf"/>
</dbReference>
<sequence>METPATQQLAVETDTPDRHESQRRTIGVLIAGQILGGLGMGASLSLGSLLAVQVSGSTAWSGMAATMNTLGAAAFAIPLARAAVKRGRRVSLAAGSLTSGFGAAIAIASAALSSFPALLIGLILLGAGTAVSFQARFAATDLSTPKTRGRDLSIVVWSTTIGAVSGPNLFEPGEAFGALLHLPTLTGAFAFTVAAQLLAALVFYAGLRVKPPVEGPPPGDDSGITTKPDSGFSILRRIPAARYAVTAVALSHGTMVALMSMTPVHLHDNGASLAVVGMTISLHIAGMFGLSPLFGWLSDRLGRIPVLLTGQAMLLSSLVLAWLAPHTMVTPSLILLGLGWSASIVSGSALVGDSVSAAERGPLQGVSDLLMNLTGATCGALAGPVLAAVGYSGLGTGAMALVGAVTVWTLWRLLTGRQAPAA</sequence>
<evidence type="ECO:0000256" key="1">
    <source>
        <dbReference type="ARBA" id="ARBA00004651"/>
    </source>
</evidence>
<feature type="transmembrane region" description="Helical" evidence="6">
    <location>
        <begin position="240"/>
        <end position="261"/>
    </location>
</feature>
<dbReference type="InterPro" id="IPR020846">
    <property type="entry name" value="MFS_dom"/>
</dbReference>
<keyword evidence="3 6" id="KW-1133">Transmembrane helix</keyword>
<proteinExistence type="predicted"/>
<gene>
    <name evidence="8" type="ORF">ABRP34_14230</name>
</gene>
<dbReference type="RefSeq" id="WP_353710673.1">
    <property type="nucleotide sequence ID" value="NZ_CP159279.1"/>
</dbReference>
<dbReference type="InterPro" id="IPR011701">
    <property type="entry name" value="MFS"/>
</dbReference>
<protein>
    <submittedName>
        <fullName evidence="8">MFS transporter</fullName>
    </submittedName>
</protein>
<evidence type="ECO:0000256" key="3">
    <source>
        <dbReference type="ARBA" id="ARBA00022989"/>
    </source>
</evidence>
<reference evidence="8" key="1">
    <citation type="submission" date="2024-06" db="EMBL/GenBank/DDBJ databases">
        <title>Biodegradation of dimethachlon by Arthrobacter sp. K5: mechanistic insights and ecological implications.</title>
        <authorList>
            <person name="Hu S."/>
            <person name="Lu P."/>
        </authorList>
    </citation>
    <scope>NUCLEOTIDE SEQUENCE</scope>
    <source>
        <strain evidence="8">K5</strain>
    </source>
</reference>
<feature type="compositionally biased region" description="Polar residues" evidence="5">
    <location>
        <begin position="1"/>
        <end position="10"/>
    </location>
</feature>
<evidence type="ECO:0000313" key="8">
    <source>
        <dbReference type="EMBL" id="XCH10000.1"/>
    </source>
</evidence>
<dbReference type="PROSITE" id="PS50850">
    <property type="entry name" value="MFS"/>
    <property type="match status" value="1"/>
</dbReference>
<dbReference type="Gene3D" id="1.20.1250.20">
    <property type="entry name" value="MFS general substrate transporter like domains"/>
    <property type="match status" value="1"/>
</dbReference>
<feature type="transmembrane region" description="Helical" evidence="6">
    <location>
        <begin position="273"/>
        <end position="297"/>
    </location>
</feature>
<evidence type="ECO:0000256" key="4">
    <source>
        <dbReference type="ARBA" id="ARBA00023136"/>
    </source>
</evidence>
<feature type="transmembrane region" description="Helical" evidence="6">
    <location>
        <begin position="182"/>
        <end position="207"/>
    </location>
</feature>
<dbReference type="PANTHER" id="PTHR23534">
    <property type="entry name" value="MFS PERMEASE"/>
    <property type="match status" value="1"/>
</dbReference>